<evidence type="ECO:0000313" key="5">
    <source>
        <dbReference type="EMBL" id="HDR46810.1"/>
    </source>
</evidence>
<evidence type="ECO:0000256" key="1">
    <source>
        <dbReference type="ARBA" id="ARBA00022723"/>
    </source>
</evidence>
<organism evidence="5">
    <name type="scientific">Geoalkalibacter subterraneus</name>
    <dbReference type="NCBI Taxonomy" id="483547"/>
    <lineage>
        <taxon>Bacteria</taxon>
        <taxon>Pseudomonadati</taxon>
        <taxon>Thermodesulfobacteriota</taxon>
        <taxon>Desulfuromonadia</taxon>
        <taxon>Desulfuromonadales</taxon>
        <taxon>Geoalkalibacteraceae</taxon>
        <taxon>Geoalkalibacter</taxon>
    </lineage>
</organism>
<comment type="caution">
    <text evidence="5">The sequence shown here is derived from an EMBL/GenBank/DDBJ whole genome shotgun (WGS) entry which is preliminary data.</text>
</comment>
<proteinExistence type="predicted"/>
<evidence type="ECO:0000256" key="2">
    <source>
        <dbReference type="ARBA" id="ARBA00023004"/>
    </source>
</evidence>
<keyword evidence="3" id="KW-0411">Iron-sulfur</keyword>
<dbReference type="PROSITE" id="PS00198">
    <property type="entry name" value="4FE4S_FER_1"/>
    <property type="match status" value="1"/>
</dbReference>
<sequence length="74" mass="8157">MNQIVIDESRCKGCELCTIACPHGLLQLRKTINKQGFLPAEMITGKEDQCTACALCAQMCPDLAIRVFREKKAG</sequence>
<dbReference type="InterPro" id="IPR017900">
    <property type="entry name" value="4Fe4S_Fe_S_CS"/>
</dbReference>
<protein>
    <submittedName>
        <fullName evidence="5">Ferredoxin family protein</fullName>
    </submittedName>
</protein>
<feature type="domain" description="4Fe-4S ferredoxin-type" evidence="4">
    <location>
        <begin position="2"/>
        <end position="31"/>
    </location>
</feature>
<dbReference type="SUPFAM" id="SSF54862">
    <property type="entry name" value="4Fe-4S ferredoxins"/>
    <property type="match status" value="1"/>
</dbReference>
<dbReference type="PROSITE" id="PS51379">
    <property type="entry name" value="4FE4S_FER_2"/>
    <property type="match status" value="2"/>
</dbReference>
<evidence type="ECO:0000259" key="4">
    <source>
        <dbReference type="PROSITE" id="PS51379"/>
    </source>
</evidence>
<dbReference type="GO" id="GO:0046872">
    <property type="term" value="F:metal ion binding"/>
    <property type="evidence" value="ECO:0007669"/>
    <property type="project" value="UniProtKB-KW"/>
</dbReference>
<evidence type="ECO:0000256" key="3">
    <source>
        <dbReference type="ARBA" id="ARBA00023014"/>
    </source>
</evidence>
<dbReference type="PANTHER" id="PTHR43122:SF2">
    <property type="entry name" value="FERREDOXIN SUBUNIT OF PYRUVATE:FLAVODOXIN OXIDOREDUCTASE"/>
    <property type="match status" value="1"/>
</dbReference>
<gene>
    <name evidence="5" type="ORF">ENN94_03815</name>
</gene>
<dbReference type="PANTHER" id="PTHR43122">
    <property type="entry name" value="FERREDOXIN SUBUNIT OF PYRUVATE:FLAVODOXIN OXIDOREDUCTASE-RELATED"/>
    <property type="match status" value="1"/>
</dbReference>
<dbReference type="InterPro" id="IPR017896">
    <property type="entry name" value="4Fe4S_Fe-S-bd"/>
</dbReference>
<keyword evidence="2" id="KW-0408">Iron</keyword>
<reference evidence="5" key="1">
    <citation type="journal article" date="2020" name="mSystems">
        <title>Genome- and Community-Level Interaction Insights into Carbon Utilization and Element Cycling Functions of Hydrothermarchaeota in Hydrothermal Sediment.</title>
        <authorList>
            <person name="Zhou Z."/>
            <person name="Liu Y."/>
            <person name="Xu W."/>
            <person name="Pan J."/>
            <person name="Luo Z.H."/>
            <person name="Li M."/>
        </authorList>
    </citation>
    <scope>NUCLEOTIDE SEQUENCE [LARGE SCALE GENOMIC DNA]</scope>
    <source>
        <strain evidence="5">SpSt-1220</strain>
    </source>
</reference>
<keyword evidence="1" id="KW-0479">Metal-binding</keyword>
<dbReference type="Pfam" id="PF12838">
    <property type="entry name" value="Fer4_7"/>
    <property type="match status" value="1"/>
</dbReference>
<dbReference type="GO" id="GO:0051536">
    <property type="term" value="F:iron-sulfur cluster binding"/>
    <property type="evidence" value="ECO:0007669"/>
    <property type="project" value="UniProtKB-KW"/>
</dbReference>
<name>A0A831LTI7_9BACT</name>
<accession>A0A831LTI7</accession>
<feature type="domain" description="4Fe-4S ferredoxin-type" evidence="4">
    <location>
        <begin position="41"/>
        <end position="70"/>
    </location>
</feature>
<dbReference type="Proteomes" id="UP000886162">
    <property type="component" value="Unassembled WGS sequence"/>
</dbReference>
<dbReference type="EMBL" id="DSDO01000264">
    <property type="protein sequence ID" value="HDR46810.1"/>
    <property type="molecule type" value="Genomic_DNA"/>
</dbReference>
<dbReference type="AlphaFoldDB" id="A0A831LTI7"/>
<dbReference type="Gene3D" id="3.30.70.20">
    <property type="match status" value="1"/>
</dbReference>